<dbReference type="RefSeq" id="WP_303302678.1">
    <property type="nucleotide sequence ID" value="NZ_BAABDA010000050.1"/>
</dbReference>
<evidence type="ECO:0000256" key="1">
    <source>
        <dbReference type="SAM" id="Phobius"/>
    </source>
</evidence>
<sequence>MNKKKYYFYFLFAFILLISFYVGLRYFSTSNVDIQNAPVEITVNAEKLTASFIKDESAANELYKDKVVEVFGIIKGTTFVNKTNTIILQSDYNDYNVICDMQVDSLDVFKQLKPSQKVTIKGVCKGFLHDVILLNCMFINTQNND</sequence>
<evidence type="ECO:0000313" key="2">
    <source>
        <dbReference type="EMBL" id="MDO5975474.1"/>
    </source>
</evidence>
<proteinExistence type="predicted"/>
<protein>
    <recommendedName>
        <fullName evidence="4">Nucleic acid binding protein</fullName>
    </recommendedName>
</protein>
<feature type="transmembrane region" description="Helical" evidence="1">
    <location>
        <begin position="6"/>
        <end position="24"/>
    </location>
</feature>
<evidence type="ECO:0008006" key="4">
    <source>
        <dbReference type="Google" id="ProtNLM"/>
    </source>
</evidence>
<keyword evidence="1" id="KW-1133">Transmembrane helix</keyword>
<keyword evidence="1" id="KW-0812">Transmembrane</keyword>
<keyword evidence="3" id="KW-1185">Reference proteome</keyword>
<accession>A0ABT8WR49</accession>
<gene>
    <name evidence="2" type="ORF">Q4Q40_14860</name>
</gene>
<organism evidence="2 3">
    <name type="scientific">Flavivirga jejuensis</name>
    <dbReference type="NCBI Taxonomy" id="870487"/>
    <lineage>
        <taxon>Bacteria</taxon>
        <taxon>Pseudomonadati</taxon>
        <taxon>Bacteroidota</taxon>
        <taxon>Flavobacteriia</taxon>
        <taxon>Flavobacteriales</taxon>
        <taxon>Flavobacteriaceae</taxon>
        <taxon>Flavivirga</taxon>
    </lineage>
</organism>
<dbReference type="Proteomes" id="UP001176806">
    <property type="component" value="Unassembled WGS sequence"/>
</dbReference>
<dbReference type="InterPro" id="IPR024422">
    <property type="entry name" value="Protein_unknown_function_OB"/>
</dbReference>
<keyword evidence="1" id="KW-0472">Membrane</keyword>
<dbReference type="Pfam" id="PF12869">
    <property type="entry name" value="tRNA_anti-like"/>
    <property type="match status" value="1"/>
</dbReference>
<dbReference type="EMBL" id="JAUOEL010000005">
    <property type="protein sequence ID" value="MDO5975474.1"/>
    <property type="molecule type" value="Genomic_DNA"/>
</dbReference>
<name>A0ABT8WR49_9FLAO</name>
<reference evidence="2" key="1">
    <citation type="submission" date="2023-07" db="EMBL/GenBank/DDBJ databases">
        <title>Two novel species in the genus Flavivirga.</title>
        <authorList>
            <person name="Kwon K."/>
        </authorList>
    </citation>
    <scope>NUCLEOTIDE SEQUENCE</scope>
    <source>
        <strain evidence="2">KACC 14158</strain>
    </source>
</reference>
<comment type="caution">
    <text evidence="2">The sequence shown here is derived from an EMBL/GenBank/DDBJ whole genome shotgun (WGS) entry which is preliminary data.</text>
</comment>
<evidence type="ECO:0000313" key="3">
    <source>
        <dbReference type="Proteomes" id="UP001176806"/>
    </source>
</evidence>